<accession>A0ACD5AMY5</accession>
<dbReference type="EMBL" id="CP146022">
    <property type="protein sequence ID" value="WWQ68566.1"/>
    <property type="molecule type" value="Genomic_DNA"/>
</dbReference>
<gene>
    <name evidence="1" type="ORF">V2W30_38025</name>
</gene>
<evidence type="ECO:0000313" key="1">
    <source>
        <dbReference type="EMBL" id="WWQ68566.1"/>
    </source>
</evidence>
<sequence>MHLADPGGSAAVPAVSPRAVADKLGGVAAYLAEDQDIGDITGIVIAEPGDDLGDARGALVLAVGARGTDATALVEAAAKAGASAVAVRLDGGAEHVPEPLPAAAHATRTALFALPADVRWDHVQSVVRGLLAGARASGPYARGGGDLYSLAQTVATLTHGLVTIEDGAHQVMAYAGASEEADDLRRRSILGRACPEEYLTLLRQWGVHRRVRAGDEVVEVAARPEQGFRRRLVIGIRAGTRPLGSIWVQEGARPLAEHAERALRGAARIAASQLVDHYYEGDAAARRLSRSDLAHGLLTGRFDAAALALHLGIPPSTAASVVAVDLREDPAVGETAWQEARRAEAAEIIAVHAAAYRRHTLVAQACGQIYAMLPEPGAHHDGGEQDEAGLVRWSTDLVERLRRHTGSPVQAVVAGTAARLDDIPAVKLRGHHALQIMARTPERAVHTHRGLTASLMVRDLLELLAGHEEIRHPALTELAERDAAHGTRLAESLLHYLDAFGDVPRVAKTLNVHPNTLRYRVRKAAALTGLDLDDAEHRLAAMLQLRLYRDRPGELSH</sequence>
<protein>
    <submittedName>
        <fullName evidence="1">Helix-turn-helix domain-containing protein</fullName>
    </submittedName>
</protein>
<proteinExistence type="predicted"/>
<keyword evidence="2" id="KW-1185">Reference proteome</keyword>
<organism evidence="1 2">
    <name type="scientific">Streptomyces citrinus</name>
    <dbReference type="NCBI Taxonomy" id="3118173"/>
    <lineage>
        <taxon>Bacteria</taxon>
        <taxon>Bacillati</taxon>
        <taxon>Actinomycetota</taxon>
        <taxon>Actinomycetes</taxon>
        <taxon>Kitasatosporales</taxon>
        <taxon>Streptomycetaceae</taxon>
        <taxon>Streptomyces</taxon>
    </lineage>
</organism>
<reference evidence="1" key="1">
    <citation type="journal article" date="2025" name="Int. J. Syst. Evol. Microbiol.">
        <title>Streptomyces citrinus sp. nov., with yellow diffusible pigment.</title>
        <authorList>
            <person name="He Y."/>
            <person name="Yang E."/>
            <person name="Xu J."/>
            <person name="Sun Y."/>
            <person name="Sun L."/>
        </authorList>
    </citation>
    <scope>NUCLEOTIDE SEQUENCE</scope>
    <source>
        <strain evidence="1">Q6</strain>
    </source>
</reference>
<evidence type="ECO:0000313" key="2">
    <source>
        <dbReference type="Proteomes" id="UP001432251"/>
    </source>
</evidence>
<dbReference type="Proteomes" id="UP001432251">
    <property type="component" value="Chromosome"/>
</dbReference>
<name>A0ACD5AMY5_9ACTN</name>